<dbReference type="Proteomes" id="UP001489719">
    <property type="component" value="Unassembled WGS sequence"/>
</dbReference>
<name>A0ACC3TKS3_9ASCO</name>
<sequence>MITVDSFITSFAARWENLCSTYPPGLIEFGLILCGHIIFWTIAAAYLLIDILLPTFSNKHKFQSQRRQPSAQDIRHCIVHVATNNLAAVLFHLAILFTVGNDRTIFTVSSKLPSQKQFVVELMYSTLFREILFYYIHRLLHHPSLYHHIHKQHHKFTAPMAFTAQYAHPIEQVFANVLPIFLPLMLTKGHILSFFVFLVFQLFETATVHSGYDFVWPPAKMHDIHHEKFNVNFGGLGLLDWLHGTSDVSRMESLRGKRRTEGRVR</sequence>
<accession>A0ACC3TKS3</accession>
<gene>
    <name evidence="1" type="ORF">V1517DRAFT_326978</name>
</gene>
<organism evidence="1 2">
    <name type="scientific">Lipomyces orientalis</name>
    <dbReference type="NCBI Taxonomy" id="1233043"/>
    <lineage>
        <taxon>Eukaryota</taxon>
        <taxon>Fungi</taxon>
        <taxon>Dikarya</taxon>
        <taxon>Ascomycota</taxon>
        <taxon>Saccharomycotina</taxon>
        <taxon>Lipomycetes</taxon>
        <taxon>Lipomycetales</taxon>
        <taxon>Lipomycetaceae</taxon>
        <taxon>Lipomyces</taxon>
    </lineage>
</organism>
<reference evidence="2" key="1">
    <citation type="journal article" date="2024" name="Front. Bioeng. Biotechnol.">
        <title>Genome-scale model development and genomic sequencing of the oleaginous clade Lipomyces.</title>
        <authorList>
            <person name="Czajka J.J."/>
            <person name="Han Y."/>
            <person name="Kim J."/>
            <person name="Mondo S.J."/>
            <person name="Hofstad B.A."/>
            <person name="Robles A."/>
            <person name="Haridas S."/>
            <person name="Riley R."/>
            <person name="LaButti K."/>
            <person name="Pangilinan J."/>
            <person name="Andreopoulos W."/>
            <person name="Lipzen A."/>
            <person name="Yan J."/>
            <person name="Wang M."/>
            <person name="Ng V."/>
            <person name="Grigoriev I.V."/>
            <person name="Spatafora J.W."/>
            <person name="Magnuson J.K."/>
            <person name="Baker S.E."/>
            <person name="Pomraning K.R."/>
        </authorList>
    </citation>
    <scope>NUCLEOTIDE SEQUENCE [LARGE SCALE GENOMIC DNA]</scope>
    <source>
        <strain evidence="2">CBS 10300</strain>
    </source>
</reference>
<evidence type="ECO:0000313" key="1">
    <source>
        <dbReference type="EMBL" id="KAK9321255.1"/>
    </source>
</evidence>
<dbReference type="EMBL" id="MU970103">
    <property type="protein sequence ID" value="KAK9321255.1"/>
    <property type="molecule type" value="Genomic_DNA"/>
</dbReference>
<evidence type="ECO:0000313" key="2">
    <source>
        <dbReference type="Proteomes" id="UP001489719"/>
    </source>
</evidence>
<proteinExistence type="predicted"/>
<comment type="caution">
    <text evidence="1">The sequence shown here is derived from an EMBL/GenBank/DDBJ whole genome shotgun (WGS) entry which is preliminary data.</text>
</comment>
<protein>
    <submittedName>
        <fullName evidence="1">Uncharacterized protein</fullName>
    </submittedName>
</protein>
<keyword evidence="2" id="KW-1185">Reference proteome</keyword>